<name>A0A4Q8LFZ7_9GAMM</name>
<evidence type="ECO:0000256" key="1">
    <source>
        <dbReference type="SAM" id="MobiDB-lite"/>
    </source>
</evidence>
<proteinExistence type="predicted"/>
<dbReference type="Proteomes" id="UP000291286">
    <property type="component" value="Unassembled WGS sequence"/>
</dbReference>
<organism evidence="2 3">
    <name type="scientific">Pseudoxanthomonas winnipegensis</name>
    <dbReference type="NCBI Taxonomy" id="2480810"/>
    <lineage>
        <taxon>Bacteria</taxon>
        <taxon>Pseudomonadati</taxon>
        <taxon>Pseudomonadota</taxon>
        <taxon>Gammaproteobacteria</taxon>
        <taxon>Lysobacterales</taxon>
        <taxon>Lysobacteraceae</taxon>
        <taxon>Pseudoxanthomonas</taxon>
    </lineage>
</organism>
<comment type="caution">
    <text evidence="2">The sequence shown here is derived from an EMBL/GenBank/DDBJ whole genome shotgun (WGS) entry which is preliminary data.</text>
</comment>
<protein>
    <submittedName>
        <fullName evidence="2">Uncharacterized protein</fullName>
    </submittedName>
</protein>
<feature type="compositionally biased region" description="Basic and acidic residues" evidence="1">
    <location>
        <begin position="189"/>
        <end position="202"/>
    </location>
</feature>
<sequence>MSYESTPWSHAPQLTGQRLRVIAEILLETLYDTELELSGDLDDNYVRGSATFGRQRNAIIRVCQQGRYDWIKLTHAGMDVTFEIEGIPCRFFADDPANPKKPGFYRRNDADRLLFEVDTGKPEMFRFVVVKPETAEEEADVHFIGFDGNLEQVFRWKYSQSTPALASVDDTKLEAVELPPARAMIPKAQQEDRAAGDESHEE</sequence>
<accession>A0A4Q8LFZ7</accession>
<feature type="region of interest" description="Disordered" evidence="1">
    <location>
        <begin position="183"/>
        <end position="202"/>
    </location>
</feature>
<dbReference type="AlphaFoldDB" id="A0A4Q8LFZ7"/>
<evidence type="ECO:0000313" key="3">
    <source>
        <dbReference type="Proteomes" id="UP000291286"/>
    </source>
</evidence>
<evidence type="ECO:0000313" key="2">
    <source>
        <dbReference type="EMBL" id="TAA27813.1"/>
    </source>
</evidence>
<gene>
    <name evidence="2" type="ORF">EA661_13865</name>
</gene>
<dbReference type="EMBL" id="SHMB01000005">
    <property type="protein sequence ID" value="TAA27813.1"/>
    <property type="molecule type" value="Genomic_DNA"/>
</dbReference>
<reference evidence="2 3" key="1">
    <citation type="submission" date="2019-02" db="EMBL/GenBank/DDBJ databases">
        <title>WGS of Pseudoxanthomonas species novum from clinical isolates.</title>
        <authorList>
            <person name="Bernier A.-M."/>
            <person name="Bernard K."/>
            <person name="Vachon A."/>
        </authorList>
    </citation>
    <scope>NUCLEOTIDE SEQUENCE [LARGE SCALE GENOMIC DNA]</scope>
    <source>
        <strain evidence="2 3">NML171202</strain>
    </source>
</reference>
<dbReference type="RefSeq" id="WP_130519706.1">
    <property type="nucleotide sequence ID" value="NZ_SHMA01000010.1"/>
</dbReference>